<feature type="coiled-coil region" evidence="11">
    <location>
        <begin position="503"/>
        <end position="530"/>
    </location>
</feature>
<keyword evidence="4 9" id="KW-0547">Nucleotide-binding</keyword>
<gene>
    <name evidence="14" type="ORF">HPULCUR_003980</name>
</gene>
<dbReference type="Pfam" id="PF00225">
    <property type="entry name" value="Kinesin"/>
    <property type="match status" value="1"/>
</dbReference>
<evidence type="ECO:0000256" key="11">
    <source>
        <dbReference type="SAM" id="Coils"/>
    </source>
</evidence>
<dbReference type="PROSITE" id="PS50067">
    <property type="entry name" value="KINESIN_MOTOR_2"/>
    <property type="match status" value="1"/>
</dbReference>
<dbReference type="InterPro" id="IPR001752">
    <property type="entry name" value="Kinesin_motor_dom"/>
</dbReference>
<evidence type="ECO:0000313" key="14">
    <source>
        <dbReference type="EMBL" id="GAA5798575.1"/>
    </source>
</evidence>
<evidence type="ECO:0000256" key="9">
    <source>
        <dbReference type="PROSITE-ProRule" id="PRU00283"/>
    </source>
</evidence>
<dbReference type="CDD" id="cd01369">
    <property type="entry name" value="KISc_KHC_KIF5"/>
    <property type="match status" value="1"/>
</dbReference>
<feature type="domain" description="Kinesin motor" evidence="13">
    <location>
        <begin position="5"/>
        <end position="328"/>
    </location>
</feature>
<dbReference type="PROSITE" id="PS00411">
    <property type="entry name" value="KINESIN_MOTOR_1"/>
    <property type="match status" value="1"/>
</dbReference>
<feature type="binding site" evidence="9">
    <location>
        <begin position="86"/>
        <end position="93"/>
    </location>
    <ligand>
        <name>ATP</name>
        <dbReference type="ChEBI" id="CHEBI:30616"/>
    </ligand>
</feature>
<dbReference type="InterPro" id="IPR059182">
    <property type="entry name" value="Khc_C"/>
</dbReference>
<sequence>MSGNNIKVVCRFRPQNSLENREGGVPILSIDEEGTNLQLKGEATSNFAFDKVFGMNTPQKDVFEYSIKSIVDDVTAGYNGTVFAYGQTGSGKTFTMMGADIDDENTKGIIPRIIEQIFTSISDAPSNLEFTVKVSYMEIYMEKVRDLFHPASDNLAIHEDKARGVYVKDLREIYVSNTAEVYEAMKNGSSNRVVAYTNMNAESSRSHSIVVITITQKNEDTGATKSGKLYLVDLAGSEKVGKTGASGQTLEEAKKINKSLTALGMVINSLTDGKSSHIPYRDSKLTRILQESLGGNSRTTLIINCSPSSYNEAETISTLRFGMRAKSIKNKAKVNADLSPAELKALLKKVKSETITFQTYIAALEGEVSVWRNGNVLAEDKWVSLDKINKGDFSALPPASNFRVASVAEDASRPTTPSVVLEKDEREELLKRENELMDQIAEKETELTNREKLLESLKEEIGYYKEQESSITKENQQMTTELSDLRLQLQKISYESKENAINVDSLKEANQELIVELEELKKNLVEVRLAHKDSTDSEKEKKKAQKLAQIMFKLDPSGEINEKERQIRESLLRIETEGHGSLSLEDLVALRRDLTDSKVLLDQHARTITDITYEKELLDKKKVELDGRLGTLEQEFEELLDKTIAEEEVSAQKNADMEETITNLKSKLESQYASKKESQEKEIDDLKAEISSKNENLHKLTGSLSALKDANEQLQLALSDQPTDSTNGDLTEREREVERMRKSMAKELAEFETMKKALMRDLQTRCERVVELEMSLDETREQYNNVLRASNNKAQQKKMAFLERNLEQLTNVQKQLVEQNSSLKKEVAIAERKLIARNERIQSLETLLQDAQEKLINQNQKFEAQLQAVRERLEQARTQKSQSSMALNFGRVAKPLRGGGAVIDNGEHSPTSPSEKRDKRNSWIPGFMGSR</sequence>
<keyword evidence="5 9" id="KW-0067">ATP-binding</keyword>
<keyword evidence="15" id="KW-1185">Reference proteome</keyword>
<keyword evidence="3 10" id="KW-0493">Microtubule</keyword>
<dbReference type="SUPFAM" id="SSF52540">
    <property type="entry name" value="P-loop containing nucleoside triphosphate hydrolases"/>
    <property type="match status" value="1"/>
</dbReference>
<keyword evidence="6 11" id="KW-0175">Coiled coil</keyword>
<dbReference type="PANTHER" id="PTHR47968:SF75">
    <property type="entry name" value="CENTROMERE-ASSOCIATED PROTEIN E"/>
    <property type="match status" value="1"/>
</dbReference>
<keyword evidence="8" id="KW-0206">Cytoskeleton</keyword>
<organism evidence="14 15">
    <name type="scientific">Helicostylum pulchrum</name>
    <dbReference type="NCBI Taxonomy" id="562976"/>
    <lineage>
        <taxon>Eukaryota</taxon>
        <taxon>Fungi</taxon>
        <taxon>Fungi incertae sedis</taxon>
        <taxon>Mucoromycota</taxon>
        <taxon>Mucoromycotina</taxon>
        <taxon>Mucoromycetes</taxon>
        <taxon>Mucorales</taxon>
        <taxon>Mucorineae</taxon>
        <taxon>Mucoraceae</taxon>
        <taxon>Helicostylum</taxon>
    </lineage>
</organism>
<accession>A0ABP9XW80</accession>
<evidence type="ECO:0000256" key="4">
    <source>
        <dbReference type="ARBA" id="ARBA00022741"/>
    </source>
</evidence>
<comment type="caution">
    <text evidence="14">The sequence shown here is derived from an EMBL/GenBank/DDBJ whole genome shotgun (WGS) entry which is preliminary data.</text>
</comment>
<evidence type="ECO:0000256" key="3">
    <source>
        <dbReference type="ARBA" id="ARBA00022701"/>
    </source>
</evidence>
<evidence type="ECO:0000256" key="5">
    <source>
        <dbReference type="ARBA" id="ARBA00022840"/>
    </source>
</evidence>
<dbReference type="Proteomes" id="UP001476247">
    <property type="component" value="Unassembled WGS sequence"/>
</dbReference>
<evidence type="ECO:0000256" key="10">
    <source>
        <dbReference type="RuleBase" id="RU000394"/>
    </source>
</evidence>
<evidence type="ECO:0000313" key="15">
    <source>
        <dbReference type="Proteomes" id="UP001476247"/>
    </source>
</evidence>
<keyword evidence="2" id="KW-0963">Cytoplasm</keyword>
<evidence type="ECO:0000256" key="2">
    <source>
        <dbReference type="ARBA" id="ARBA00022490"/>
    </source>
</evidence>
<dbReference type="InterPro" id="IPR019821">
    <property type="entry name" value="Kinesin_motor_CS"/>
</dbReference>
<dbReference type="Gene3D" id="3.40.850.10">
    <property type="entry name" value="Kinesin motor domain"/>
    <property type="match status" value="1"/>
</dbReference>
<dbReference type="CDD" id="cd23649">
    <property type="entry name" value="Khc_CBD_cc"/>
    <property type="match status" value="1"/>
</dbReference>
<dbReference type="InterPro" id="IPR027417">
    <property type="entry name" value="P-loop_NTPase"/>
</dbReference>
<keyword evidence="7 9" id="KW-0505">Motor protein</keyword>
<evidence type="ECO:0000256" key="7">
    <source>
        <dbReference type="ARBA" id="ARBA00023175"/>
    </source>
</evidence>
<evidence type="ECO:0000256" key="1">
    <source>
        <dbReference type="ARBA" id="ARBA00004245"/>
    </source>
</evidence>
<feature type="coiled-coil region" evidence="11">
    <location>
        <begin position="423"/>
        <end position="460"/>
    </location>
</feature>
<name>A0ABP9XW80_9FUNG</name>
<feature type="coiled-coil region" evidence="11">
    <location>
        <begin position="669"/>
        <end position="879"/>
    </location>
</feature>
<feature type="region of interest" description="Disordered" evidence="12">
    <location>
        <begin position="897"/>
        <end position="931"/>
    </location>
</feature>
<evidence type="ECO:0000256" key="6">
    <source>
        <dbReference type="ARBA" id="ARBA00023054"/>
    </source>
</evidence>
<proteinExistence type="inferred from homology"/>
<evidence type="ECO:0000256" key="8">
    <source>
        <dbReference type="ARBA" id="ARBA00023212"/>
    </source>
</evidence>
<evidence type="ECO:0000259" key="13">
    <source>
        <dbReference type="PROSITE" id="PS50067"/>
    </source>
</evidence>
<protein>
    <recommendedName>
        <fullName evidence="10">Kinesin-like protein</fullName>
    </recommendedName>
</protein>
<dbReference type="EMBL" id="BAABUJ010000010">
    <property type="protein sequence ID" value="GAA5798575.1"/>
    <property type="molecule type" value="Genomic_DNA"/>
</dbReference>
<evidence type="ECO:0000256" key="12">
    <source>
        <dbReference type="SAM" id="MobiDB-lite"/>
    </source>
</evidence>
<dbReference type="SMART" id="SM00129">
    <property type="entry name" value="KISc"/>
    <property type="match status" value="1"/>
</dbReference>
<dbReference type="InterPro" id="IPR036961">
    <property type="entry name" value="Kinesin_motor_dom_sf"/>
</dbReference>
<comment type="similarity">
    <text evidence="9 10">Belongs to the TRAFAC class myosin-kinesin ATPase superfamily. Kinesin family.</text>
</comment>
<reference evidence="14 15" key="1">
    <citation type="submission" date="2024-04" db="EMBL/GenBank/DDBJ databases">
        <title>genome sequences of Mucor flavus KT1a and Helicostylum pulchrum KT1b strains isolation_sourced from the surface of a dry-aged beef.</title>
        <authorList>
            <person name="Toyotome T."/>
            <person name="Hosono M."/>
            <person name="Torimaru M."/>
            <person name="Fukuda K."/>
            <person name="Mikami N."/>
        </authorList>
    </citation>
    <scope>NUCLEOTIDE SEQUENCE [LARGE SCALE GENOMIC DNA]</scope>
    <source>
        <strain evidence="14 15">KT1b</strain>
    </source>
</reference>
<dbReference type="InterPro" id="IPR027640">
    <property type="entry name" value="Kinesin-like_fam"/>
</dbReference>
<dbReference type="PRINTS" id="PR00380">
    <property type="entry name" value="KINESINHEAVY"/>
</dbReference>
<comment type="subcellular location">
    <subcellularLocation>
        <location evidence="1">Cytoplasm</location>
        <location evidence="1">Cytoskeleton</location>
    </subcellularLocation>
</comment>
<dbReference type="PANTHER" id="PTHR47968">
    <property type="entry name" value="CENTROMERE PROTEIN E"/>
    <property type="match status" value="1"/>
</dbReference>